<gene>
    <name evidence="1" type="ORF">OFLC_LOCUS4408</name>
</gene>
<sequence length="98" mass="11490">MNRYQQLRGDNQETYYNIGRMFHQMNILPLAMYFYEKCLKADIPKIVITVEATGEERTVEAEEYNLRPMAAHNLSLVYLASGNNYVARNLLEKYCCVE</sequence>
<reference evidence="3" key="1">
    <citation type="submission" date="2016-06" db="UniProtKB">
        <authorList>
            <consortium name="WormBaseParasite"/>
        </authorList>
    </citation>
    <scope>IDENTIFICATION</scope>
</reference>
<name>A0A183HA96_9BILA</name>
<accession>A0A183HA96</accession>
<organism evidence="3">
    <name type="scientific">Onchocerca flexuosa</name>
    <dbReference type="NCBI Taxonomy" id="387005"/>
    <lineage>
        <taxon>Eukaryota</taxon>
        <taxon>Metazoa</taxon>
        <taxon>Ecdysozoa</taxon>
        <taxon>Nematoda</taxon>
        <taxon>Chromadorea</taxon>
        <taxon>Rhabditida</taxon>
        <taxon>Spirurina</taxon>
        <taxon>Spiruromorpha</taxon>
        <taxon>Filarioidea</taxon>
        <taxon>Onchocercidae</taxon>
        <taxon>Onchocerca</taxon>
    </lineage>
</organism>
<dbReference type="InterPro" id="IPR039340">
    <property type="entry name" value="Tfc4/TFIIIC-102/Sfc4"/>
</dbReference>
<evidence type="ECO:0000313" key="1">
    <source>
        <dbReference type="EMBL" id="VDO39914.1"/>
    </source>
</evidence>
<reference evidence="1 2" key="2">
    <citation type="submission" date="2018-11" db="EMBL/GenBank/DDBJ databases">
        <authorList>
            <consortium name="Pathogen Informatics"/>
        </authorList>
    </citation>
    <scope>NUCLEOTIDE SEQUENCE [LARGE SCALE GENOMIC DNA]</scope>
</reference>
<dbReference type="InterPro" id="IPR011990">
    <property type="entry name" value="TPR-like_helical_dom_sf"/>
</dbReference>
<dbReference type="GO" id="GO:0006383">
    <property type="term" value="P:transcription by RNA polymerase III"/>
    <property type="evidence" value="ECO:0007669"/>
    <property type="project" value="InterPro"/>
</dbReference>
<evidence type="ECO:0000313" key="2">
    <source>
        <dbReference type="Proteomes" id="UP000267606"/>
    </source>
</evidence>
<dbReference type="AlphaFoldDB" id="A0A183HA96"/>
<dbReference type="WBParaSite" id="OFLC_0000440701-mRNA-1">
    <property type="protein sequence ID" value="OFLC_0000440701-mRNA-1"/>
    <property type="gene ID" value="OFLC_0000440701"/>
</dbReference>
<dbReference type="PANTHER" id="PTHR23082">
    <property type="entry name" value="TRANSCRIPTION INITIATION FACTOR IIIC TFIIIC , POLYPEPTIDE 3-RELATED"/>
    <property type="match status" value="1"/>
</dbReference>
<dbReference type="EMBL" id="UZAJ01003329">
    <property type="protein sequence ID" value="VDO39914.1"/>
    <property type="molecule type" value="Genomic_DNA"/>
</dbReference>
<dbReference type="Proteomes" id="UP000267606">
    <property type="component" value="Unassembled WGS sequence"/>
</dbReference>
<protein>
    <submittedName>
        <fullName evidence="3">TPR_REGION domain-containing protein</fullName>
    </submittedName>
</protein>
<dbReference type="Gene3D" id="1.25.40.10">
    <property type="entry name" value="Tetratricopeptide repeat domain"/>
    <property type="match status" value="1"/>
</dbReference>
<evidence type="ECO:0000313" key="3">
    <source>
        <dbReference type="WBParaSite" id="OFLC_0000440701-mRNA-1"/>
    </source>
</evidence>
<dbReference type="PANTHER" id="PTHR23082:SF0">
    <property type="entry name" value="GENERAL TRANSCRIPTION FACTOR 3C POLYPEPTIDE 3"/>
    <property type="match status" value="1"/>
</dbReference>
<proteinExistence type="predicted"/>
<dbReference type="GO" id="GO:0000127">
    <property type="term" value="C:transcription factor TFIIIC complex"/>
    <property type="evidence" value="ECO:0007669"/>
    <property type="project" value="TreeGrafter"/>
</dbReference>
<dbReference type="STRING" id="387005.A0A183HA96"/>
<keyword evidence="2" id="KW-1185">Reference proteome</keyword>